<evidence type="ECO:0000256" key="4">
    <source>
        <dbReference type="SAM" id="MobiDB-lite"/>
    </source>
</evidence>
<dbReference type="CDD" id="cd00051">
    <property type="entry name" value="EFh"/>
    <property type="match status" value="2"/>
</dbReference>
<dbReference type="PROSITE" id="PS00018">
    <property type="entry name" value="EF_HAND_1"/>
    <property type="match status" value="2"/>
</dbReference>
<evidence type="ECO:0000259" key="5">
    <source>
        <dbReference type="PROSITE" id="PS50222"/>
    </source>
</evidence>
<dbReference type="SMART" id="SM00054">
    <property type="entry name" value="EFh"/>
    <property type="match status" value="3"/>
</dbReference>
<dbReference type="InterPro" id="IPR002048">
    <property type="entry name" value="EF_hand_dom"/>
</dbReference>
<dbReference type="AlphaFoldDB" id="A0A2P5ALM9"/>
<evidence type="ECO:0000313" key="7">
    <source>
        <dbReference type="Proteomes" id="UP000237105"/>
    </source>
</evidence>
<feature type="domain" description="EF-hand" evidence="5">
    <location>
        <begin position="64"/>
        <end position="99"/>
    </location>
</feature>
<name>A0A2P5ALM9_PARAD</name>
<evidence type="ECO:0000256" key="3">
    <source>
        <dbReference type="ARBA" id="ARBA00022837"/>
    </source>
</evidence>
<dbReference type="InterPro" id="IPR011992">
    <property type="entry name" value="EF-hand-dom_pair"/>
</dbReference>
<organism evidence="6 7">
    <name type="scientific">Parasponia andersonii</name>
    <name type="common">Sponia andersonii</name>
    <dbReference type="NCBI Taxonomy" id="3476"/>
    <lineage>
        <taxon>Eukaryota</taxon>
        <taxon>Viridiplantae</taxon>
        <taxon>Streptophyta</taxon>
        <taxon>Embryophyta</taxon>
        <taxon>Tracheophyta</taxon>
        <taxon>Spermatophyta</taxon>
        <taxon>Magnoliopsida</taxon>
        <taxon>eudicotyledons</taxon>
        <taxon>Gunneridae</taxon>
        <taxon>Pentapetalae</taxon>
        <taxon>rosids</taxon>
        <taxon>fabids</taxon>
        <taxon>Rosales</taxon>
        <taxon>Cannabaceae</taxon>
        <taxon>Parasponia</taxon>
    </lineage>
</organism>
<sequence>MATTTKHLVSKSKRWFSNKSLNKLSFNRRRRSTTKSSSSSSSTSASPLSSPLCLARDTSTRSGNKEEELRQVFRHFNGNGDGKISALELRSYFGSIGEYMSHEEAQAVIKDFDTDGDDLIDFQDFLKMIKRDQDDHDGDDRDLKNAFEMFELERGCITPKSLQRMLVRLGDQSKSYDDCAAMIRVFDTDGNGMLDFEEFHQMMT</sequence>
<dbReference type="PANTHER" id="PTHR10891">
    <property type="entry name" value="EF-HAND CALCIUM-BINDING DOMAIN CONTAINING PROTEIN"/>
    <property type="match status" value="1"/>
</dbReference>
<dbReference type="STRING" id="3476.A0A2P5ALM9"/>
<dbReference type="EMBL" id="JXTB01000530">
    <property type="protein sequence ID" value="PON37443.1"/>
    <property type="molecule type" value="Genomic_DNA"/>
</dbReference>
<evidence type="ECO:0000313" key="6">
    <source>
        <dbReference type="EMBL" id="PON37443.1"/>
    </source>
</evidence>
<comment type="caution">
    <text evidence="6">The sequence shown here is derived from an EMBL/GenBank/DDBJ whole genome shotgun (WGS) entry which is preliminary data.</text>
</comment>
<dbReference type="GO" id="GO:0005509">
    <property type="term" value="F:calcium ion binding"/>
    <property type="evidence" value="ECO:0007669"/>
    <property type="project" value="InterPro"/>
</dbReference>
<gene>
    <name evidence="6" type="ORF">PanWU01x14_320320</name>
</gene>
<keyword evidence="3" id="KW-0106">Calcium</keyword>
<protein>
    <submittedName>
        <fullName evidence="6">Parvalbumin</fullName>
    </submittedName>
</protein>
<dbReference type="InterPro" id="IPR018247">
    <property type="entry name" value="EF_Hand_1_Ca_BS"/>
</dbReference>
<feature type="domain" description="EF-hand" evidence="5">
    <location>
        <begin position="100"/>
        <end position="135"/>
    </location>
</feature>
<evidence type="ECO:0000256" key="2">
    <source>
        <dbReference type="ARBA" id="ARBA00022737"/>
    </source>
</evidence>
<evidence type="ECO:0000256" key="1">
    <source>
        <dbReference type="ARBA" id="ARBA00022723"/>
    </source>
</evidence>
<feature type="compositionally biased region" description="Low complexity" evidence="4">
    <location>
        <begin position="34"/>
        <end position="50"/>
    </location>
</feature>
<dbReference type="Gene3D" id="1.10.238.10">
    <property type="entry name" value="EF-hand"/>
    <property type="match status" value="2"/>
</dbReference>
<keyword evidence="1" id="KW-0479">Metal-binding</keyword>
<dbReference type="Pfam" id="PF13833">
    <property type="entry name" value="EF-hand_8"/>
    <property type="match status" value="1"/>
</dbReference>
<dbReference type="Proteomes" id="UP000237105">
    <property type="component" value="Unassembled WGS sequence"/>
</dbReference>
<dbReference type="PROSITE" id="PS50222">
    <property type="entry name" value="EF_HAND_2"/>
    <property type="match status" value="3"/>
</dbReference>
<proteinExistence type="predicted"/>
<dbReference type="OrthoDB" id="26525at2759"/>
<feature type="domain" description="EF-hand" evidence="5">
    <location>
        <begin position="174"/>
        <end position="204"/>
    </location>
</feature>
<reference evidence="7" key="1">
    <citation type="submission" date="2016-06" db="EMBL/GenBank/DDBJ databases">
        <title>Parallel loss of symbiosis genes in relatives of nitrogen-fixing non-legume Parasponia.</title>
        <authorList>
            <person name="Van Velzen R."/>
            <person name="Holmer R."/>
            <person name="Bu F."/>
            <person name="Rutten L."/>
            <person name="Van Zeijl A."/>
            <person name="Liu W."/>
            <person name="Santuari L."/>
            <person name="Cao Q."/>
            <person name="Sharma T."/>
            <person name="Shen D."/>
            <person name="Roswanjaya Y."/>
            <person name="Wardhani T."/>
            <person name="Kalhor M.S."/>
            <person name="Jansen J."/>
            <person name="Van den Hoogen J."/>
            <person name="Gungor B."/>
            <person name="Hartog M."/>
            <person name="Hontelez J."/>
            <person name="Verver J."/>
            <person name="Yang W.-C."/>
            <person name="Schijlen E."/>
            <person name="Repin R."/>
            <person name="Schilthuizen M."/>
            <person name="Schranz E."/>
            <person name="Heidstra R."/>
            <person name="Miyata K."/>
            <person name="Fedorova E."/>
            <person name="Kohlen W."/>
            <person name="Bisseling T."/>
            <person name="Smit S."/>
            <person name="Geurts R."/>
        </authorList>
    </citation>
    <scope>NUCLEOTIDE SEQUENCE [LARGE SCALE GENOMIC DNA]</scope>
    <source>
        <strain evidence="7">cv. WU1-14</strain>
    </source>
</reference>
<dbReference type="SUPFAM" id="SSF47473">
    <property type="entry name" value="EF-hand"/>
    <property type="match status" value="1"/>
</dbReference>
<keyword evidence="2" id="KW-0677">Repeat</keyword>
<keyword evidence="7" id="KW-1185">Reference proteome</keyword>
<dbReference type="FunFam" id="1.10.238.10:FF:000178">
    <property type="entry name" value="Calmodulin-2 A"/>
    <property type="match status" value="1"/>
</dbReference>
<accession>A0A2P5ALM9</accession>
<dbReference type="GO" id="GO:0043226">
    <property type="term" value="C:organelle"/>
    <property type="evidence" value="ECO:0007669"/>
    <property type="project" value="UniProtKB-ARBA"/>
</dbReference>
<dbReference type="Pfam" id="PF13499">
    <property type="entry name" value="EF-hand_7"/>
    <property type="match status" value="1"/>
</dbReference>
<feature type="region of interest" description="Disordered" evidence="4">
    <location>
        <begin position="26"/>
        <end position="66"/>
    </location>
</feature>
<dbReference type="InterPro" id="IPR039647">
    <property type="entry name" value="EF_hand_pair_protein_CML-like"/>
</dbReference>